<dbReference type="GO" id="GO:0031210">
    <property type="term" value="F:phosphatidylcholine binding"/>
    <property type="evidence" value="ECO:0007669"/>
    <property type="project" value="TreeGrafter"/>
</dbReference>
<dbReference type="GO" id="GO:0005789">
    <property type="term" value="C:endoplasmic reticulum membrane"/>
    <property type="evidence" value="ECO:0007669"/>
    <property type="project" value="TreeGrafter"/>
</dbReference>
<dbReference type="AlphaFoldDB" id="A0A8T2P8M3"/>
<dbReference type="OrthoDB" id="1029639at2759"/>
<name>A0A8T2P8M3_9TELE</name>
<dbReference type="PANTHER" id="PTHR45761">
    <property type="entry name" value="EXTENDED SYNAPTOTAGMIN-LIKE PROTEIN 2, ISOFORM C"/>
    <property type="match status" value="1"/>
</dbReference>
<dbReference type="Proteomes" id="UP000824540">
    <property type="component" value="Unassembled WGS sequence"/>
</dbReference>
<gene>
    <name evidence="5" type="ORF">JZ751_004066</name>
</gene>
<proteinExistence type="predicted"/>
<dbReference type="GO" id="GO:0005509">
    <property type="term" value="F:calcium ion binding"/>
    <property type="evidence" value="ECO:0007669"/>
    <property type="project" value="TreeGrafter"/>
</dbReference>
<evidence type="ECO:0000256" key="1">
    <source>
        <dbReference type="ARBA" id="ARBA00022692"/>
    </source>
</evidence>
<sequence>MSGEAKSSVQGRESHAANSTGPNGQNKSSTSRTTAPTPVDPGEESPPELSRPTAQIEHKVCLCQLFVGALRGPVVQFQEWQLQKLSCLSLERNPSLIGQRYHEVRLTLLDRRPHKTLKLIRGPRRLWKCVDDGVKEKTTPLQLSLAVASQDQGCNMIPGCLREDPVRRRLNVEVLNVSHCSGREVDLFQATVVKADVSVRRDSLCPSERHMFCSQSSSALLGPLVKMKLHTSGYRVQQHFFQRLQTQESFGAAASPPTVQHHTDAIMLDQRLPSHHFRPICSTWFLTCACSAEGRVSPSAAAAAAAACSPTLCLRHSEREAAEGHVPVNHSSAQLYVSLAQGLGEDWLRKAHCGRGVTRQLRILILINTLHTLHNPPINRCRTKTNEKKKWKPGTAVTLPRTEGYCASLIESKELSNTVNLKLVPNRCSKAKTVKQMWPYICQFVDKLFRETIEPAVKGANAHLSTFCFAKIDMGDKCVLPAITLHSAGSQLCCAVIELEDCVINSGAVTLQGLIIRTSPSSCCPSVVTATANYVPPCRAPLRVNGVKVYTENVDKRQIIMDLQIRVIMEPLLGDMPLVGALSMFFLKKPSLISLPPPLSSPLLPPSLLHTPPLSSLPPFSPPLPSPLLPPFPPLLPSPPRPSPPPPPSSPPLPSPPLPPSLSQPPLQLHFRLVAVDHVSRRTPILSLRSQCTVRANRVSAQSLLPSGVVRGVLSFPERQNMAQSFGSLWPFPRSYFNLPSLAQLSCDTGKTINFRSYAGAGASPTALSGTSSPGPPAV</sequence>
<keyword evidence="6" id="KW-1185">Reference proteome</keyword>
<evidence type="ECO:0000259" key="4">
    <source>
        <dbReference type="Pfam" id="PF17047"/>
    </source>
</evidence>
<dbReference type="EMBL" id="JAFBMS010000012">
    <property type="protein sequence ID" value="KAG9348046.1"/>
    <property type="molecule type" value="Genomic_DNA"/>
</dbReference>
<dbReference type="PANTHER" id="PTHR45761:SF2">
    <property type="entry name" value="EXTENDED SYNAPTOTAGMIN-2"/>
    <property type="match status" value="1"/>
</dbReference>
<organism evidence="5 6">
    <name type="scientific">Albula glossodonta</name>
    <name type="common">roundjaw bonefish</name>
    <dbReference type="NCBI Taxonomy" id="121402"/>
    <lineage>
        <taxon>Eukaryota</taxon>
        <taxon>Metazoa</taxon>
        <taxon>Chordata</taxon>
        <taxon>Craniata</taxon>
        <taxon>Vertebrata</taxon>
        <taxon>Euteleostomi</taxon>
        <taxon>Actinopterygii</taxon>
        <taxon>Neopterygii</taxon>
        <taxon>Teleostei</taxon>
        <taxon>Albuliformes</taxon>
        <taxon>Albulidae</taxon>
        <taxon>Albula</taxon>
    </lineage>
</organism>
<dbReference type="GO" id="GO:0008429">
    <property type="term" value="F:phosphatidylethanolamine binding"/>
    <property type="evidence" value="ECO:0007669"/>
    <property type="project" value="TreeGrafter"/>
</dbReference>
<comment type="caution">
    <text evidence="5">The sequence shown here is derived from an EMBL/GenBank/DDBJ whole genome shotgun (WGS) entry which is preliminary data.</text>
</comment>
<dbReference type="GO" id="GO:0035091">
    <property type="term" value="F:phosphatidylinositol binding"/>
    <property type="evidence" value="ECO:0007669"/>
    <property type="project" value="TreeGrafter"/>
</dbReference>
<evidence type="ECO:0000313" key="5">
    <source>
        <dbReference type="EMBL" id="KAG9348046.1"/>
    </source>
</evidence>
<dbReference type="InterPro" id="IPR051634">
    <property type="entry name" value="Extended_Synaptotagmin"/>
</dbReference>
<feature type="domain" description="Synaptotagmin SMP" evidence="4">
    <location>
        <begin position="431"/>
        <end position="478"/>
    </location>
</feature>
<keyword evidence="1" id="KW-0812">Transmembrane</keyword>
<evidence type="ECO:0000313" key="6">
    <source>
        <dbReference type="Proteomes" id="UP000824540"/>
    </source>
</evidence>
<dbReference type="InterPro" id="IPR039010">
    <property type="entry name" value="Synaptotagmin_SMP"/>
</dbReference>
<reference evidence="5" key="1">
    <citation type="thesis" date="2021" institute="BYU ScholarsArchive" country="Provo, UT, USA">
        <title>Applications of and Algorithms for Genome Assembly and Genomic Analyses with an Emphasis on Marine Teleosts.</title>
        <authorList>
            <person name="Pickett B.D."/>
        </authorList>
    </citation>
    <scope>NUCLEOTIDE SEQUENCE</scope>
    <source>
        <strain evidence="5">HI-2016</strain>
    </source>
</reference>
<feature type="region of interest" description="Disordered" evidence="3">
    <location>
        <begin position="631"/>
        <end position="661"/>
    </location>
</feature>
<protein>
    <recommendedName>
        <fullName evidence="4">Synaptotagmin SMP domain-containing protein</fullName>
    </recommendedName>
</protein>
<evidence type="ECO:0000256" key="3">
    <source>
        <dbReference type="SAM" id="MobiDB-lite"/>
    </source>
</evidence>
<accession>A0A8T2P8M3</accession>
<dbReference type="GO" id="GO:0005544">
    <property type="term" value="F:calcium-dependent phospholipid binding"/>
    <property type="evidence" value="ECO:0007669"/>
    <property type="project" value="TreeGrafter"/>
</dbReference>
<dbReference type="Pfam" id="PF17047">
    <property type="entry name" value="SMP_LBD"/>
    <property type="match status" value="2"/>
</dbReference>
<feature type="region of interest" description="Disordered" evidence="3">
    <location>
        <begin position="1"/>
        <end position="51"/>
    </location>
</feature>
<feature type="compositionally biased region" description="Polar residues" evidence="3">
    <location>
        <begin position="1"/>
        <end position="36"/>
    </location>
</feature>
<keyword evidence="2" id="KW-0472">Membrane</keyword>
<feature type="domain" description="Synaptotagmin SMP" evidence="4">
    <location>
        <begin position="538"/>
        <end position="565"/>
    </location>
</feature>
<keyword evidence="2" id="KW-1133">Transmembrane helix</keyword>
<evidence type="ECO:0000256" key="2">
    <source>
        <dbReference type="ARBA" id="ARBA00022989"/>
    </source>
</evidence>